<feature type="compositionally biased region" description="Basic residues" evidence="1">
    <location>
        <begin position="33"/>
        <end position="42"/>
    </location>
</feature>
<evidence type="ECO:0000256" key="1">
    <source>
        <dbReference type="SAM" id="MobiDB-lite"/>
    </source>
</evidence>
<dbReference type="Proteomes" id="UP000265120">
    <property type="component" value="Chromosome 14"/>
</dbReference>
<organism evidence="2 3">
    <name type="scientific">Cynoglossus semilaevis</name>
    <name type="common">Tongue sole</name>
    <dbReference type="NCBI Taxonomy" id="244447"/>
    <lineage>
        <taxon>Eukaryota</taxon>
        <taxon>Metazoa</taxon>
        <taxon>Chordata</taxon>
        <taxon>Craniata</taxon>
        <taxon>Vertebrata</taxon>
        <taxon>Euteleostomi</taxon>
        <taxon>Actinopterygii</taxon>
        <taxon>Neopterygii</taxon>
        <taxon>Teleostei</taxon>
        <taxon>Neoteleostei</taxon>
        <taxon>Acanthomorphata</taxon>
        <taxon>Carangaria</taxon>
        <taxon>Pleuronectiformes</taxon>
        <taxon>Pleuronectoidei</taxon>
        <taxon>Cynoglossidae</taxon>
        <taxon>Cynoglossinae</taxon>
        <taxon>Cynoglossus</taxon>
    </lineage>
</organism>
<sequence length="74" mass="8723">KYKLRNTLSVKMGFSSKIVTCQEERGEDDGRKTRQKKRGLFRRRQETSKEDTATLDPHRCGDTLILFHSFFSQQ</sequence>
<name>A0A3P8WLF1_CYNSE</name>
<feature type="compositionally biased region" description="Basic and acidic residues" evidence="1">
    <location>
        <begin position="43"/>
        <end position="55"/>
    </location>
</feature>
<reference evidence="2 3" key="1">
    <citation type="journal article" date="2014" name="Nat. Genet.">
        <title>Whole-genome sequence of a flatfish provides insights into ZW sex chromosome evolution and adaptation to a benthic lifestyle.</title>
        <authorList>
            <person name="Chen S."/>
            <person name="Zhang G."/>
            <person name="Shao C."/>
            <person name="Huang Q."/>
            <person name="Liu G."/>
            <person name="Zhang P."/>
            <person name="Song W."/>
            <person name="An N."/>
            <person name="Chalopin D."/>
            <person name="Volff J.N."/>
            <person name="Hong Y."/>
            <person name="Li Q."/>
            <person name="Sha Z."/>
            <person name="Zhou H."/>
            <person name="Xie M."/>
            <person name="Yu Q."/>
            <person name="Liu Y."/>
            <person name="Xiang H."/>
            <person name="Wang N."/>
            <person name="Wu K."/>
            <person name="Yang C."/>
            <person name="Zhou Q."/>
            <person name="Liao X."/>
            <person name="Yang L."/>
            <person name="Hu Q."/>
            <person name="Zhang J."/>
            <person name="Meng L."/>
            <person name="Jin L."/>
            <person name="Tian Y."/>
            <person name="Lian J."/>
            <person name="Yang J."/>
            <person name="Miao G."/>
            <person name="Liu S."/>
            <person name="Liang Z."/>
            <person name="Yan F."/>
            <person name="Li Y."/>
            <person name="Sun B."/>
            <person name="Zhang H."/>
            <person name="Zhang J."/>
            <person name="Zhu Y."/>
            <person name="Du M."/>
            <person name="Zhao Y."/>
            <person name="Schartl M."/>
            <person name="Tang Q."/>
            <person name="Wang J."/>
        </authorList>
    </citation>
    <scope>NUCLEOTIDE SEQUENCE</scope>
</reference>
<accession>A0A3P8WLF1</accession>
<protein>
    <submittedName>
        <fullName evidence="2">Uncharacterized protein</fullName>
    </submittedName>
</protein>
<feature type="region of interest" description="Disordered" evidence="1">
    <location>
        <begin position="22"/>
        <end position="55"/>
    </location>
</feature>
<dbReference type="AlphaFoldDB" id="A0A3P8WLF1"/>
<dbReference type="InParanoid" id="A0A3P8WLF1"/>
<dbReference type="Ensembl" id="ENSCSET00000027663.1">
    <property type="protein sequence ID" value="ENSCSEP00000027297.1"/>
    <property type="gene ID" value="ENSCSEG00000017448.1"/>
</dbReference>
<feature type="compositionally biased region" description="Basic and acidic residues" evidence="1">
    <location>
        <begin position="22"/>
        <end position="32"/>
    </location>
</feature>
<reference evidence="2" key="3">
    <citation type="submission" date="2025-09" db="UniProtKB">
        <authorList>
            <consortium name="Ensembl"/>
        </authorList>
    </citation>
    <scope>IDENTIFICATION</scope>
</reference>
<keyword evidence="3" id="KW-1185">Reference proteome</keyword>
<evidence type="ECO:0000313" key="3">
    <source>
        <dbReference type="Proteomes" id="UP000265120"/>
    </source>
</evidence>
<reference evidence="2" key="2">
    <citation type="submission" date="2025-08" db="UniProtKB">
        <authorList>
            <consortium name="Ensembl"/>
        </authorList>
    </citation>
    <scope>IDENTIFICATION</scope>
</reference>
<evidence type="ECO:0000313" key="2">
    <source>
        <dbReference type="Ensembl" id="ENSCSEP00000027297.1"/>
    </source>
</evidence>
<proteinExistence type="predicted"/>